<dbReference type="PANTHER" id="PTHR16253">
    <property type="entry name" value="TETRATRICOPEPTIDE REPEAT PROTEIN 22"/>
    <property type="match status" value="1"/>
</dbReference>
<dbReference type="KEGG" id="spu:115929928"/>
<dbReference type="InterPro" id="IPR035897">
    <property type="entry name" value="Toll_tir_struct_dom_sf"/>
</dbReference>
<keyword evidence="3" id="KW-1185">Reference proteome</keyword>
<dbReference type="GeneID" id="115929928"/>
<protein>
    <recommendedName>
        <fullName evidence="1">TIR domain-containing protein</fullName>
    </recommendedName>
</protein>
<accession>A0A7M7T5R6</accession>
<reference evidence="2" key="2">
    <citation type="submission" date="2021-01" db="UniProtKB">
        <authorList>
            <consortium name="EnsemblMetazoa"/>
        </authorList>
    </citation>
    <scope>IDENTIFICATION</scope>
</reference>
<dbReference type="PROSITE" id="PS50104">
    <property type="entry name" value="TIR"/>
    <property type="match status" value="1"/>
</dbReference>
<dbReference type="RefSeq" id="XP_030855930.1">
    <property type="nucleotide sequence ID" value="XM_031000070.1"/>
</dbReference>
<dbReference type="Gene3D" id="3.40.50.10140">
    <property type="entry name" value="Toll/interleukin-1 receptor homology (TIR) domain"/>
    <property type="match status" value="1"/>
</dbReference>
<dbReference type="FunCoup" id="A0A7M7T5R6">
    <property type="interactions" value="967"/>
</dbReference>
<proteinExistence type="predicted"/>
<dbReference type="InterPro" id="IPR000157">
    <property type="entry name" value="TIR_dom"/>
</dbReference>
<dbReference type="InterPro" id="IPR019734">
    <property type="entry name" value="TPR_rpt"/>
</dbReference>
<evidence type="ECO:0000313" key="2">
    <source>
        <dbReference type="EnsemblMetazoa" id="XP_030855930"/>
    </source>
</evidence>
<organism evidence="2 3">
    <name type="scientific">Strongylocentrotus purpuratus</name>
    <name type="common">Purple sea urchin</name>
    <dbReference type="NCBI Taxonomy" id="7668"/>
    <lineage>
        <taxon>Eukaryota</taxon>
        <taxon>Metazoa</taxon>
        <taxon>Echinodermata</taxon>
        <taxon>Eleutherozoa</taxon>
        <taxon>Echinozoa</taxon>
        <taxon>Echinoidea</taxon>
        <taxon>Euechinoidea</taxon>
        <taxon>Echinacea</taxon>
        <taxon>Camarodonta</taxon>
        <taxon>Echinidea</taxon>
        <taxon>Strongylocentrotidae</taxon>
        <taxon>Strongylocentrotus</taxon>
    </lineage>
</organism>
<dbReference type="OMA" id="CEIANQF"/>
<dbReference type="SUPFAM" id="SSF52200">
    <property type="entry name" value="Toll/Interleukin receptor TIR domain"/>
    <property type="match status" value="1"/>
</dbReference>
<dbReference type="SMART" id="SM00028">
    <property type="entry name" value="TPR"/>
    <property type="match status" value="3"/>
</dbReference>
<dbReference type="InParanoid" id="A0A7M7T5R6"/>
<dbReference type="InterPro" id="IPR011990">
    <property type="entry name" value="TPR-like_helical_dom_sf"/>
</dbReference>
<dbReference type="Proteomes" id="UP000007110">
    <property type="component" value="Unassembled WGS sequence"/>
</dbReference>
<feature type="domain" description="TIR" evidence="1">
    <location>
        <begin position="609"/>
        <end position="746"/>
    </location>
</feature>
<dbReference type="InterPro" id="IPR042342">
    <property type="entry name" value="TTC22"/>
</dbReference>
<dbReference type="Pfam" id="PF13431">
    <property type="entry name" value="TPR_17"/>
    <property type="match status" value="1"/>
</dbReference>
<dbReference type="GO" id="GO:0007165">
    <property type="term" value="P:signal transduction"/>
    <property type="evidence" value="ECO:0007669"/>
    <property type="project" value="InterPro"/>
</dbReference>
<dbReference type="Gene3D" id="1.25.40.10">
    <property type="entry name" value="Tetratricopeptide repeat domain"/>
    <property type="match status" value="1"/>
</dbReference>
<sequence length="746" mass="85876">MASYQGEPSDAKALASAEPNWPNPGLLTFRKLTINKGQITRVEEKKMESNIQAQDTILCSNIYSEQFCNAARNVKGVMLYHSYKKSEAIKIWQEILVSDKTNLNALQDITLAYQKLRYNRKAQEYEAQLRKTIRDASPDAKCMMFARCQAEQGYALSQDLHTQSWKGIDLLQEQTNCYEAALKMAKGLISQKEKRDWLLYTGKAYERLCHASFRAYNQDLYKDSIGRAIEKLHEALQMPDENALYQAEIWLTIGNMFSRDKSCEAFVLPQLVEQCYKEGWEEPIICYKKALEFDPNNLWLLGRKGICLFKKQDYDGALEAFDRCIHATDDLPPEDPQRNSSWNALCHRAKTYIKKAKKIGIQSEDAYLFLEKAQLDANRAFELTQFPTTLTVAGEVNHLLAKHPLTPRKDVDHLRNIALDRFYEASVSQDGSTSSDVYLKWAECLQDGEDWPSAIESFKIAFDIEGTGAYFHALLASKLLNAMLGYYKAKGRPKHLFGEVAFWFIYTHKSCNGPHKYIKMLDGVYAPEILDILEYSSQHVSDESTTVREMIKTFKEVMNERYIRDKNLKMRLSNLGKKRNPRLSQRQELEPTAIQEDDVHNDRPLTLGVDFDFYILHEGNNPEIKGWIRYSLLTGLECKFYALKGYYHQRDSRLGALEHESKAKAMENSAKILIVLSHGFDAIKNVTTEIAQCLQAKNTEKVIVLQREPVEVATKLRCYKKFNFTVQVDLPQLARYLLPESSLWDI</sequence>
<dbReference type="EnsemblMetazoa" id="XM_031000070">
    <property type="protein sequence ID" value="XP_030855930"/>
    <property type="gene ID" value="LOC115929928"/>
</dbReference>
<evidence type="ECO:0000259" key="1">
    <source>
        <dbReference type="PROSITE" id="PS50104"/>
    </source>
</evidence>
<dbReference type="SUPFAM" id="SSF48452">
    <property type="entry name" value="TPR-like"/>
    <property type="match status" value="1"/>
</dbReference>
<reference evidence="3" key="1">
    <citation type="submission" date="2015-02" db="EMBL/GenBank/DDBJ databases">
        <title>Genome sequencing for Strongylocentrotus purpuratus.</title>
        <authorList>
            <person name="Murali S."/>
            <person name="Liu Y."/>
            <person name="Vee V."/>
            <person name="English A."/>
            <person name="Wang M."/>
            <person name="Skinner E."/>
            <person name="Han Y."/>
            <person name="Muzny D.M."/>
            <person name="Worley K.C."/>
            <person name="Gibbs R.A."/>
        </authorList>
    </citation>
    <scope>NUCLEOTIDE SEQUENCE</scope>
</reference>
<dbReference type="PANTHER" id="PTHR16253:SF0">
    <property type="entry name" value="TETRATRICOPEPTIDE REPEAT PROTEIN 22"/>
    <property type="match status" value="1"/>
</dbReference>
<dbReference type="AlphaFoldDB" id="A0A7M7T5R6"/>
<evidence type="ECO:0000313" key="3">
    <source>
        <dbReference type="Proteomes" id="UP000007110"/>
    </source>
</evidence>
<name>A0A7M7T5R6_STRPU</name>